<dbReference type="SUPFAM" id="SSF53474">
    <property type="entry name" value="alpha/beta-Hydrolases"/>
    <property type="match status" value="1"/>
</dbReference>
<evidence type="ECO:0000313" key="4">
    <source>
        <dbReference type="EMBL" id="OAQ90186.1"/>
    </source>
</evidence>
<dbReference type="Pfam" id="PF00756">
    <property type="entry name" value="Esterase"/>
    <property type="match status" value="1"/>
</dbReference>
<dbReference type="Proteomes" id="UP000078240">
    <property type="component" value="Unassembled WGS sequence"/>
</dbReference>
<reference evidence="5" key="1">
    <citation type="submission" date="2015-05" db="EMBL/GenBank/DDBJ databases">
        <authorList>
            <person name="Wang D.B."/>
            <person name="Wang M."/>
        </authorList>
    </citation>
    <scope>NUCLEOTIDE SEQUENCE</scope>
    <source>
        <strain evidence="5">36-1</strain>
    </source>
</reference>
<evidence type="ECO:0000313" key="5">
    <source>
        <dbReference type="EMBL" id="PWI65787.1"/>
    </source>
</evidence>
<dbReference type="EMBL" id="LCWV01000030">
    <property type="protein sequence ID" value="PWI65787.1"/>
    <property type="molecule type" value="Genomic_DNA"/>
</dbReference>
<comment type="similarity">
    <text evidence="1">Belongs to the esterase D family.</text>
</comment>
<dbReference type="OrthoDB" id="446683at2759"/>
<dbReference type="PANTHER" id="PTHR40841:SF2">
    <property type="entry name" value="SIDEROPHORE-DEGRADING ESTERASE (EUROFUNG)"/>
    <property type="match status" value="1"/>
</dbReference>
<dbReference type="PANTHER" id="PTHR40841">
    <property type="entry name" value="SIDEROPHORE TRIACETYLFUSARININE C ESTERASE"/>
    <property type="match status" value="1"/>
</dbReference>
<dbReference type="InterPro" id="IPR000801">
    <property type="entry name" value="Esterase-like"/>
</dbReference>
<sequence length="294" mass="32820">MQVSMQPINVPLPFTGQWDLPGRDGCVYRIQVAWPTHWTSREGHTDVPVLYTTDGNAMFLTASEACWRRASAPNFSGGGLVVAIGYPLDNHFLFSARRNYDLTPPSGTSPEGYGGADHLLDFIEGTLKPFIASTVLPKSTIGRQALYGHSFGGLFTLYTLFTRAHLFDCFVASSPSVYWDGFTVLKHEEAFRRSSESGTTKPVLMLFYGGYEENPPQWPGESDEDYARRRKGAEERGMVENAKAMHERLRECGRLRSVSIKGYPEEDHGTVIACSLSRSVTTFFEDWQVARPLA</sequence>
<dbReference type="RefSeq" id="XP_018178905.1">
    <property type="nucleotide sequence ID" value="XM_018321426.1"/>
</dbReference>
<dbReference type="InterPro" id="IPR029058">
    <property type="entry name" value="AB_hydrolase_fold"/>
</dbReference>
<evidence type="ECO:0000313" key="7">
    <source>
        <dbReference type="Proteomes" id="UP000245956"/>
    </source>
</evidence>
<protein>
    <submittedName>
        <fullName evidence="3">Siderophore esterase</fullName>
    </submittedName>
</protein>
<dbReference type="InterPro" id="IPR052558">
    <property type="entry name" value="Siderophore_Hydrolase_D"/>
</dbReference>
<accession>A0A179GZT0</accession>
<dbReference type="OMA" id="QVSWPLH"/>
<evidence type="ECO:0000256" key="2">
    <source>
        <dbReference type="ARBA" id="ARBA00022801"/>
    </source>
</evidence>
<name>A0A179GZT0_PURLI</name>
<dbReference type="GeneID" id="28886475"/>
<proteinExistence type="inferred from homology"/>
<reference evidence="3 6" key="3">
    <citation type="submission" date="2016-01" db="EMBL/GenBank/DDBJ databases">
        <title>Biosynthesis of antibiotic leucinostatins and their inhibition on Phytophthora in bio-control Purpureocillium lilacinum.</title>
        <authorList>
            <person name="Wang G."/>
            <person name="Liu Z."/>
            <person name="Lin R."/>
            <person name="Li E."/>
            <person name="Mao Z."/>
            <person name="Ling J."/>
            <person name="Yin W."/>
            <person name="Xie B."/>
        </authorList>
    </citation>
    <scope>NUCLEOTIDE SEQUENCE [LARGE SCALE GENOMIC DNA]</scope>
    <source>
        <strain evidence="3">PLBJ-1</strain>
        <strain evidence="4">PLFJ-1</strain>
    </source>
</reference>
<dbReference type="Proteomes" id="UP000078340">
    <property type="component" value="Unassembled WGS sequence"/>
</dbReference>
<gene>
    <name evidence="5" type="ORF">PCL_06758</name>
    <name evidence="3" type="ORF">VFPBJ_02172</name>
    <name evidence="4" type="ORF">VFPFJ_04345</name>
</gene>
<organism evidence="3 6">
    <name type="scientific">Purpureocillium lilacinum</name>
    <name type="common">Paecilomyces lilacinus</name>
    <dbReference type="NCBI Taxonomy" id="33203"/>
    <lineage>
        <taxon>Eukaryota</taxon>
        <taxon>Fungi</taxon>
        <taxon>Dikarya</taxon>
        <taxon>Ascomycota</taxon>
        <taxon>Pezizomycotina</taxon>
        <taxon>Sordariomycetes</taxon>
        <taxon>Hypocreomycetidae</taxon>
        <taxon>Hypocreales</taxon>
        <taxon>Ophiocordycipitaceae</taxon>
        <taxon>Purpureocillium</taxon>
    </lineage>
</organism>
<dbReference type="EMBL" id="LSBI01000004">
    <property type="protein sequence ID" value="OAQ90186.1"/>
    <property type="molecule type" value="Genomic_DNA"/>
</dbReference>
<dbReference type="Proteomes" id="UP000245956">
    <property type="component" value="Unassembled WGS sequence"/>
</dbReference>
<dbReference type="KEGG" id="plj:28886475"/>
<reference evidence="5 7" key="2">
    <citation type="journal article" date="2016" name="Front. Microbiol.">
        <title>Genome and transcriptome sequences reveal the specific parasitism of the nematophagous Purpureocillium lilacinum 36-1.</title>
        <authorList>
            <person name="Xie J."/>
            <person name="Li S."/>
            <person name="Mo C."/>
            <person name="Xiao X."/>
            <person name="Peng D."/>
            <person name="Wang G."/>
            <person name="Xiao Y."/>
        </authorList>
    </citation>
    <scope>NUCLEOTIDE SEQUENCE [LARGE SCALE GENOMIC DNA]</scope>
    <source>
        <strain evidence="5 7">36-1</strain>
    </source>
</reference>
<dbReference type="Gene3D" id="3.40.50.1820">
    <property type="entry name" value="alpha/beta hydrolase"/>
    <property type="match status" value="1"/>
</dbReference>
<dbReference type="GO" id="GO:0016788">
    <property type="term" value="F:hydrolase activity, acting on ester bonds"/>
    <property type="evidence" value="ECO:0007669"/>
    <property type="project" value="TreeGrafter"/>
</dbReference>
<dbReference type="EMBL" id="LSBH01000002">
    <property type="protein sequence ID" value="OAQ83404.1"/>
    <property type="molecule type" value="Genomic_DNA"/>
</dbReference>
<evidence type="ECO:0000313" key="6">
    <source>
        <dbReference type="Proteomes" id="UP000078240"/>
    </source>
</evidence>
<comment type="caution">
    <text evidence="3">The sequence shown here is derived from an EMBL/GenBank/DDBJ whole genome shotgun (WGS) entry which is preliminary data.</text>
</comment>
<dbReference type="AlphaFoldDB" id="A0A179GZT0"/>
<keyword evidence="2" id="KW-0378">Hydrolase</keyword>
<evidence type="ECO:0000256" key="1">
    <source>
        <dbReference type="ARBA" id="ARBA00005622"/>
    </source>
</evidence>
<evidence type="ECO:0000313" key="3">
    <source>
        <dbReference type="EMBL" id="OAQ83404.1"/>
    </source>
</evidence>